<evidence type="ECO:0000313" key="5">
    <source>
        <dbReference type="Proteomes" id="UP001165092"/>
    </source>
</evidence>
<comment type="caution">
    <text evidence="4">The sequence shown here is derived from an EMBL/GenBank/DDBJ whole genome shotgun (WGS) entry which is preliminary data.</text>
</comment>
<dbReference type="RefSeq" id="WP_285761797.1">
    <property type="nucleotide sequence ID" value="NZ_BSQG01000013.1"/>
</dbReference>
<protein>
    <recommendedName>
        <fullName evidence="3">DUF7144 domain-containing protein</fullName>
    </recommendedName>
</protein>
<reference evidence="4" key="1">
    <citation type="submission" date="2023-02" db="EMBL/GenBank/DDBJ databases">
        <title>Nocardiopsis ansamitocini NBRC 112285.</title>
        <authorList>
            <person name="Ichikawa N."/>
            <person name="Sato H."/>
            <person name="Tonouchi N."/>
        </authorList>
    </citation>
    <scope>NUCLEOTIDE SEQUENCE</scope>
    <source>
        <strain evidence="4">NBRC 112285</strain>
    </source>
</reference>
<feature type="domain" description="DUF7144" evidence="3">
    <location>
        <begin position="16"/>
        <end position="129"/>
    </location>
</feature>
<dbReference type="InterPro" id="IPR055568">
    <property type="entry name" value="DUF7144"/>
</dbReference>
<keyword evidence="2" id="KW-1133">Transmembrane helix</keyword>
<keyword evidence="2" id="KW-0472">Membrane</keyword>
<feature type="transmembrane region" description="Helical" evidence="2">
    <location>
        <begin position="109"/>
        <end position="129"/>
    </location>
</feature>
<organism evidence="4 5">
    <name type="scientific">Nocardiopsis ansamitocini</name>
    <dbReference type="NCBI Taxonomy" id="1670832"/>
    <lineage>
        <taxon>Bacteria</taxon>
        <taxon>Bacillati</taxon>
        <taxon>Actinomycetota</taxon>
        <taxon>Actinomycetes</taxon>
        <taxon>Streptosporangiales</taxon>
        <taxon>Nocardiopsidaceae</taxon>
        <taxon>Nocardiopsis</taxon>
    </lineage>
</organism>
<name>A0A9W6PB13_9ACTN</name>
<dbReference type="Proteomes" id="UP001165092">
    <property type="component" value="Unassembled WGS sequence"/>
</dbReference>
<accession>A0A9W6PB13</accession>
<feature type="transmembrane region" description="Helical" evidence="2">
    <location>
        <begin position="52"/>
        <end position="76"/>
    </location>
</feature>
<feature type="region of interest" description="Disordered" evidence="1">
    <location>
        <begin position="142"/>
        <end position="194"/>
    </location>
</feature>
<evidence type="ECO:0000256" key="1">
    <source>
        <dbReference type="SAM" id="MobiDB-lite"/>
    </source>
</evidence>
<sequence length="194" mass="20840">MNQGSRVTRSAGTSGWAVFAATMILLVGVINVIQGIIAMFMPDYYLSAAGGLFFFDFTLWGIGLAIWGVIMVLAGLAIASGRMWARAFGVVLAAINALAQLVFLEAHPMWSLVVIAIDLLIIYGLTAGWPTITATDERDVSYRSGHDDATGYAPRDATGYGPRDAVEPDATHSTHTGHRNPQEGSSTHRRTMPQ</sequence>
<feature type="transmembrane region" description="Helical" evidence="2">
    <location>
        <begin position="83"/>
        <end position="103"/>
    </location>
</feature>
<feature type="transmembrane region" description="Helical" evidence="2">
    <location>
        <begin position="16"/>
        <end position="40"/>
    </location>
</feature>
<evidence type="ECO:0000259" key="3">
    <source>
        <dbReference type="Pfam" id="PF23636"/>
    </source>
</evidence>
<keyword evidence="5" id="KW-1185">Reference proteome</keyword>
<dbReference type="Pfam" id="PF23636">
    <property type="entry name" value="DUF7144"/>
    <property type="match status" value="1"/>
</dbReference>
<evidence type="ECO:0000256" key="2">
    <source>
        <dbReference type="SAM" id="Phobius"/>
    </source>
</evidence>
<proteinExistence type="predicted"/>
<dbReference type="EMBL" id="BSQG01000013">
    <property type="protein sequence ID" value="GLU50263.1"/>
    <property type="molecule type" value="Genomic_DNA"/>
</dbReference>
<dbReference type="AlphaFoldDB" id="A0A9W6PB13"/>
<gene>
    <name evidence="4" type="ORF">Nans01_46140</name>
</gene>
<keyword evidence="2" id="KW-0812">Transmembrane</keyword>
<evidence type="ECO:0000313" key="4">
    <source>
        <dbReference type="EMBL" id="GLU50263.1"/>
    </source>
</evidence>